<feature type="region of interest" description="Disordered" evidence="3">
    <location>
        <begin position="1944"/>
        <end position="1963"/>
    </location>
</feature>
<comment type="similarity">
    <text evidence="1 2">Belongs to the peptidase S10 family.</text>
</comment>
<feature type="compositionally biased region" description="Basic and acidic residues" evidence="3">
    <location>
        <begin position="128"/>
        <end position="145"/>
    </location>
</feature>
<keyword evidence="2" id="KW-0121">Carboxypeptidase</keyword>
<dbReference type="SUPFAM" id="SSF53474">
    <property type="entry name" value="alpha/beta-Hydrolases"/>
    <property type="match status" value="1"/>
</dbReference>
<accession>A0A813HW41</accession>
<dbReference type="PRINTS" id="PR00724">
    <property type="entry name" value="CRBOXYPTASEC"/>
</dbReference>
<keyword evidence="4" id="KW-0472">Membrane</keyword>
<dbReference type="GO" id="GO:0006508">
    <property type="term" value="P:proteolysis"/>
    <property type="evidence" value="ECO:0007669"/>
    <property type="project" value="UniProtKB-KW"/>
</dbReference>
<proteinExistence type="inferred from homology"/>
<feature type="compositionally biased region" description="Basic and acidic residues" evidence="3">
    <location>
        <begin position="1944"/>
        <end position="1961"/>
    </location>
</feature>
<dbReference type="PROSITE" id="PS00560">
    <property type="entry name" value="CARBOXYPEPT_SER_HIS"/>
    <property type="match status" value="1"/>
</dbReference>
<dbReference type="EC" id="3.4.16.-" evidence="2"/>
<organism evidence="5 6">
    <name type="scientific">Polarella glacialis</name>
    <name type="common">Dinoflagellate</name>
    <dbReference type="NCBI Taxonomy" id="89957"/>
    <lineage>
        <taxon>Eukaryota</taxon>
        <taxon>Sar</taxon>
        <taxon>Alveolata</taxon>
        <taxon>Dinophyceae</taxon>
        <taxon>Suessiales</taxon>
        <taxon>Suessiaceae</taxon>
        <taxon>Polarella</taxon>
    </lineage>
</organism>
<sequence length="2237" mass="246835">MLRSGASGVQRIAPTGVVPGALRPAHPAGQPVQPAEPRKGPSGVLSFKTLAKAASRPTAPAGPGHSEQRARPSSYAPRFLEAKEESPEPEAPELEAEEESEPVSPGLRGTAKEEDEQQVEPPPEQEEDRILDTDDWRSDFEKKWAEAMGGSVKEEVREAVRVKEEEPSAGQKRPRSPDGPPPAAQGSAVIGLDTFGAMELLATFGVAAKERYSAFGQGAASYRNADQTLRVVPRGYSGPRGADGGQDGDEVTSLPGLTQAPCFKHWSGYAKTATVGKELFSWVVEAETEPEKKPVVLWLNGGPGCSSLGGMWTELGPFVVGKDHSVSLNPFSWNKAANMIFVEQPAGVGFSYPAMDTNDTITADDTYHALLDIFAQIPSFKGRPFYVFGESYGGHYVPNTVKAVQDGNAGLPGPSHSYFIDIKGFGVGNGYTDWALDFNMNVPYGREHALCSERQYQEAITACNGSTVACFWPNPAAECTDECNKAVQAATANAMGGAIDIYDIYEDVCLEGKARIADQEFTLAQHRQEGLASAAWSSKLGATPISPIFPTCAEDYSKTYLSRADVQEAIHAKRLEEWNMCGLVNMGSPVPDKGSGKKYHFNFESRLPYYRDWLKDGGLDMLIYSGDADYILNFRCTENWLSALNLSVKKDYVAWKGSDSQVAGFVTEFEGLRFVTVKGAGHMVPKDRPAHALDLLRAFLEGTPIDAILPARYHVVGALVLESVVIFYTEGRMHTAAPPFILALYWLSAAGCLTYVLLAVWLSMHASISSHSFGVRLLTRFVRLPIPGSRQINALNARLSDFERQGAKEMLRVPFIQGAQQWQQRRADVGGDDRPTAPFTGEGDERFKTAVIRPGEIRPQDLLGLGEQAYGEESLLQQAAVHLPGKHVQLFRRLQAKWQCYDAYARVSMSLGVNQLLMTVSYYCICLADIEYHSPALALALVTIFQCANLALAWLDVAGLPPGSEVQLTGGAATGVLPESCTADRWRCHRSVTRELSSVSPKLKRGVVQGLALQGFLGLIFDGEAEAEQAVEALVVDGDGEAEQAAEAAQQLADIADLHDIAELQHIAEQRHRHKRRSWQLMEHARNRKAVKVATAKAQFQQEKSDYKDKQLQLVASTSSSISLVLGIRRQPSLLEPVQVAALHLVEACQAKVRGKASSAAAFGKRQDRSGALVAQFAINEQKKFISELVVPQQPPSGASGLLLQRVAACVFQFDETSQKLMPLKSQQPSHKIRQSKAQFSSQVMVLSGGIVVGEFRQSLVATKVDTHMQHEPWQARSMRLEGTDTNFLVEALLRGLPLDVLDKAALDDYLARNDVFLFVATLDRASANILLSKWFCHVFWNEMKVGPRITFHNEPCALHGCALVKQRCPTSKQMAAALYSFTRWLRIGKNYTAVTDEVHKLVDNMLEIRDEARPKEERDKAKEFIQVLYGNDMEEHFWVKHKRDGLNHKTSLLLDLESLIDIVDLGTNSDRLVWWNRVSAESTQQLQEGRPVGSRIFTDRKDMVEHVAVPIINFCLGRSWVAATLSRWTNVTITQKRFLATIAISNILVDALQNVKVSWALVGDSIEASLGALVDKDREDFSSRNKLRIIKFMKVLGRCSLSLEIALALICTRPVEVLMYQLLGHNKKRASLGDLSHPTTSIVAACQDVLWKLATVKLEARNPWHLVAFLGVDATAEQFPRSARRHVLQVSAGVTQVFELRMASGSGPHRLAWLCYEVVGLAVKRDIVHKLFTYPAECLPFMVFCLRKLYPTEAMFLQKAPATLRVWLESFHSIDFSERAHAQMRTDLSSDGCSKNFAAACNRLVVRQLIASHIDKGGVDVGTAPVAGVLCSSPFIVFHNIRMHTKKQLMAMGRNMTKNEIRQCEAEIKDEWAVIRDNEQEYELWRGMSLANRRPIHAGAAGGLPSADAHDGATCRQFKGLWSLSSSPKELIPLQVLADYEASEREKGQKRRDSESKEQASKLIVRGPVPQRKQFVVGGWGSLHGCADGMRNVCLQHGTGVLRRRLVENVTQMIRAWVGSLDLESKQDASQLVAFTGKEMTADGHTQTMFVNCGFVCLDLPALPRLFHRPACPFRVRILDRLGRMCLPGIGSDRRAFDFQTDVELASDLVSWQDGWDMHTTTYTICGGDTILDMLVSDMKLFEMPAKKKPTRRRTATSDLPAEFDMGDPFDLAWADGHGAGDLPRAGSAHDGDDGDDQVRSDGSEDDCLFRDDPGDDFAEDILEGRIDCSCDCSQR</sequence>
<dbReference type="Proteomes" id="UP000654075">
    <property type="component" value="Unassembled WGS sequence"/>
</dbReference>
<dbReference type="PANTHER" id="PTHR11802:SF201">
    <property type="entry name" value="CARBOXYPEPTIDASE"/>
    <property type="match status" value="1"/>
</dbReference>
<feature type="transmembrane region" description="Helical" evidence="4">
    <location>
        <begin position="711"/>
        <end position="728"/>
    </location>
</feature>
<feature type="region of interest" description="Disordered" evidence="3">
    <location>
        <begin position="232"/>
        <end position="253"/>
    </location>
</feature>
<reference evidence="5" key="1">
    <citation type="submission" date="2021-02" db="EMBL/GenBank/DDBJ databases">
        <authorList>
            <person name="Dougan E. K."/>
            <person name="Rhodes N."/>
            <person name="Thang M."/>
            <person name="Chan C."/>
        </authorList>
    </citation>
    <scope>NUCLEOTIDE SEQUENCE</scope>
</reference>
<dbReference type="OrthoDB" id="443318at2759"/>
<keyword evidence="2" id="KW-0645">Protease</keyword>
<dbReference type="PANTHER" id="PTHR11802">
    <property type="entry name" value="SERINE PROTEASE FAMILY S10 SERINE CARBOXYPEPTIDASE"/>
    <property type="match status" value="1"/>
</dbReference>
<evidence type="ECO:0000256" key="1">
    <source>
        <dbReference type="ARBA" id="ARBA00009431"/>
    </source>
</evidence>
<gene>
    <name evidence="5" type="ORF">PGLA1383_LOCUS56515</name>
</gene>
<dbReference type="InterPro" id="IPR033124">
    <property type="entry name" value="Ser_caboxypep_his_AS"/>
</dbReference>
<dbReference type="GO" id="GO:0004185">
    <property type="term" value="F:serine-type carboxypeptidase activity"/>
    <property type="evidence" value="ECO:0007669"/>
    <property type="project" value="UniProtKB-UniRule"/>
</dbReference>
<dbReference type="PROSITE" id="PS00131">
    <property type="entry name" value="CARBOXYPEPT_SER_SER"/>
    <property type="match status" value="1"/>
</dbReference>
<feature type="compositionally biased region" description="Acidic residues" evidence="3">
    <location>
        <begin position="113"/>
        <end position="127"/>
    </location>
</feature>
<evidence type="ECO:0000256" key="2">
    <source>
        <dbReference type="RuleBase" id="RU361156"/>
    </source>
</evidence>
<name>A0A813HW41_POLGL</name>
<evidence type="ECO:0000313" key="5">
    <source>
        <dbReference type="EMBL" id="CAE8641951.1"/>
    </source>
</evidence>
<dbReference type="InterPro" id="IPR018202">
    <property type="entry name" value="Ser_caboxypep_ser_AS"/>
</dbReference>
<evidence type="ECO:0000256" key="3">
    <source>
        <dbReference type="SAM" id="MobiDB-lite"/>
    </source>
</evidence>
<dbReference type="InterPro" id="IPR001563">
    <property type="entry name" value="Peptidase_S10"/>
</dbReference>
<evidence type="ECO:0000313" key="6">
    <source>
        <dbReference type="Proteomes" id="UP000654075"/>
    </source>
</evidence>
<dbReference type="EMBL" id="CAJNNV010033056">
    <property type="protein sequence ID" value="CAE8641951.1"/>
    <property type="molecule type" value="Genomic_DNA"/>
</dbReference>
<feature type="compositionally biased region" description="Basic and acidic residues" evidence="3">
    <location>
        <begin position="152"/>
        <end position="166"/>
    </location>
</feature>
<keyword evidence="6" id="KW-1185">Reference proteome</keyword>
<feature type="region of interest" description="Disordered" evidence="3">
    <location>
        <begin position="2182"/>
        <end position="2216"/>
    </location>
</feature>
<keyword evidence="4" id="KW-1133">Transmembrane helix</keyword>
<evidence type="ECO:0000256" key="4">
    <source>
        <dbReference type="SAM" id="Phobius"/>
    </source>
</evidence>
<dbReference type="Gene3D" id="3.40.50.1820">
    <property type="entry name" value="alpha/beta hydrolase"/>
    <property type="match status" value="1"/>
</dbReference>
<comment type="caution">
    <text evidence="5">The sequence shown here is derived from an EMBL/GenBank/DDBJ whole genome shotgun (WGS) entry which is preliminary data.</text>
</comment>
<feature type="compositionally biased region" description="Acidic residues" evidence="3">
    <location>
        <begin position="87"/>
        <end position="101"/>
    </location>
</feature>
<feature type="compositionally biased region" description="Basic and acidic residues" evidence="3">
    <location>
        <begin position="2189"/>
        <end position="2214"/>
    </location>
</feature>
<dbReference type="InterPro" id="IPR029058">
    <property type="entry name" value="AB_hydrolase_fold"/>
</dbReference>
<feature type="transmembrane region" description="Helical" evidence="4">
    <location>
        <begin position="740"/>
        <end position="762"/>
    </location>
</feature>
<keyword evidence="4" id="KW-0812">Transmembrane</keyword>
<protein>
    <recommendedName>
        <fullName evidence="2">Carboxypeptidase</fullName>
        <ecNumber evidence="2">3.4.16.-</ecNumber>
    </recommendedName>
</protein>
<dbReference type="Pfam" id="PF00450">
    <property type="entry name" value="Peptidase_S10"/>
    <property type="match status" value="1"/>
</dbReference>
<feature type="region of interest" description="Disordered" evidence="3">
    <location>
        <begin position="1"/>
        <end position="188"/>
    </location>
</feature>
<keyword evidence="2" id="KW-0378">Hydrolase</keyword>